<proteinExistence type="predicted"/>
<dbReference type="Proteomes" id="UP000183832">
    <property type="component" value="Unassembled WGS sequence"/>
</dbReference>
<reference evidence="1 2" key="1">
    <citation type="submission" date="2015-04" db="EMBL/GenBank/DDBJ databases">
        <authorList>
            <person name="Syromyatnikov M.Y."/>
            <person name="Popov V.N."/>
        </authorList>
    </citation>
    <scope>NUCLEOTIDE SEQUENCE [LARGE SCALE GENOMIC DNA]</scope>
</reference>
<protein>
    <submittedName>
        <fullName evidence="1">CLUMA_CG007961, isoform A</fullName>
    </submittedName>
</protein>
<dbReference type="EMBL" id="CVRI01000038">
    <property type="protein sequence ID" value="CRK94454.1"/>
    <property type="molecule type" value="Genomic_DNA"/>
</dbReference>
<evidence type="ECO:0000313" key="1">
    <source>
        <dbReference type="EMBL" id="CRK94454.1"/>
    </source>
</evidence>
<sequence>MSREASLHTKTTQVTFIEKLNEGQNRKHSEAGSLFYSSSIASTLKLIDVISFTTSLKRDKGSTQFILG</sequence>
<name>A0A1J1I697_9DIPT</name>
<keyword evidence="2" id="KW-1185">Reference proteome</keyword>
<organism evidence="1 2">
    <name type="scientific">Clunio marinus</name>
    <dbReference type="NCBI Taxonomy" id="568069"/>
    <lineage>
        <taxon>Eukaryota</taxon>
        <taxon>Metazoa</taxon>
        <taxon>Ecdysozoa</taxon>
        <taxon>Arthropoda</taxon>
        <taxon>Hexapoda</taxon>
        <taxon>Insecta</taxon>
        <taxon>Pterygota</taxon>
        <taxon>Neoptera</taxon>
        <taxon>Endopterygota</taxon>
        <taxon>Diptera</taxon>
        <taxon>Nematocera</taxon>
        <taxon>Chironomoidea</taxon>
        <taxon>Chironomidae</taxon>
        <taxon>Clunio</taxon>
    </lineage>
</organism>
<gene>
    <name evidence="1" type="ORF">CLUMA_CG007961</name>
</gene>
<evidence type="ECO:0000313" key="2">
    <source>
        <dbReference type="Proteomes" id="UP000183832"/>
    </source>
</evidence>
<accession>A0A1J1I697</accession>
<dbReference type="AlphaFoldDB" id="A0A1J1I697"/>